<reference evidence="1" key="2">
    <citation type="submission" date="2025-08" db="UniProtKB">
        <authorList>
            <consortium name="Ensembl"/>
        </authorList>
    </citation>
    <scope>IDENTIFICATION</scope>
</reference>
<dbReference type="Ensembl" id="ENSTGUT00000031314.1">
    <property type="protein sequence ID" value="ENSTGUP00000023430.1"/>
    <property type="gene ID" value="ENSTGUG00000019722.1"/>
</dbReference>
<reference evidence="1 2" key="1">
    <citation type="journal article" date="2010" name="Nature">
        <title>The genome of a songbird.</title>
        <authorList>
            <person name="Warren W.C."/>
            <person name="Clayton D.F."/>
            <person name="Ellegren H."/>
            <person name="Arnold A.P."/>
            <person name="Hillier L.W."/>
            <person name="Kunstner A."/>
            <person name="Searle S."/>
            <person name="White S."/>
            <person name="Vilella A.J."/>
            <person name="Fairley S."/>
            <person name="Heger A."/>
            <person name="Kong L."/>
            <person name="Ponting C.P."/>
            <person name="Jarvis E.D."/>
            <person name="Mello C.V."/>
            <person name="Minx P."/>
            <person name="Lovell P."/>
            <person name="Velho T.A."/>
            <person name="Ferris M."/>
            <person name="Balakrishnan C.N."/>
            <person name="Sinha S."/>
            <person name="Blatti C."/>
            <person name="London S.E."/>
            <person name="Li Y."/>
            <person name="Lin Y.C."/>
            <person name="George J."/>
            <person name="Sweedler J."/>
            <person name="Southey B."/>
            <person name="Gunaratne P."/>
            <person name="Watson M."/>
            <person name="Nam K."/>
            <person name="Backstrom N."/>
            <person name="Smeds L."/>
            <person name="Nabholz B."/>
            <person name="Itoh Y."/>
            <person name="Whitney O."/>
            <person name="Pfenning A.R."/>
            <person name="Howard J."/>
            <person name="Volker M."/>
            <person name="Skinner B.M."/>
            <person name="Griffin D.K."/>
            <person name="Ye L."/>
            <person name="McLaren W.M."/>
            <person name="Flicek P."/>
            <person name="Quesada V."/>
            <person name="Velasco G."/>
            <person name="Lopez-Otin C."/>
            <person name="Puente X.S."/>
            <person name="Olender T."/>
            <person name="Lancet D."/>
            <person name="Smit A.F."/>
            <person name="Hubley R."/>
            <person name="Konkel M.K."/>
            <person name="Walker J.A."/>
            <person name="Batzer M.A."/>
            <person name="Gu W."/>
            <person name="Pollock D.D."/>
            <person name="Chen L."/>
            <person name="Cheng Z."/>
            <person name="Eichler E.E."/>
            <person name="Stapley J."/>
            <person name="Slate J."/>
            <person name="Ekblom R."/>
            <person name="Birkhead T."/>
            <person name="Burke T."/>
            <person name="Burt D."/>
            <person name="Scharff C."/>
            <person name="Adam I."/>
            <person name="Richard H."/>
            <person name="Sultan M."/>
            <person name="Soldatov A."/>
            <person name="Lehrach H."/>
            <person name="Edwards S.V."/>
            <person name="Yang S.P."/>
            <person name="Li X."/>
            <person name="Graves T."/>
            <person name="Fulton L."/>
            <person name="Nelson J."/>
            <person name="Chinwalla A."/>
            <person name="Hou S."/>
            <person name="Mardis E.R."/>
            <person name="Wilson R.K."/>
        </authorList>
    </citation>
    <scope>NUCLEOTIDE SEQUENCE [LARGE SCALE GENOMIC DNA]</scope>
</reference>
<keyword evidence="2" id="KW-1185">Reference proteome</keyword>
<dbReference type="Proteomes" id="UP000007754">
    <property type="component" value="Chromosome 5"/>
</dbReference>
<sequence length="128" mass="14389">LQIQKLLLTMKITLDLELSGNNCSATSSATLLEEVEVQLPLQKEVMNFLSQVLLAKQAHHMPENHTPKQVEERKHLACLVSELSENVPSLHNLQEISFHRYSLVTNTPFSGACRQLNRPSDKTAALFL</sequence>
<name>A0A674GLX8_TAEGU</name>
<protein>
    <submittedName>
        <fullName evidence="1">Uncharacterized protein</fullName>
    </submittedName>
</protein>
<proteinExistence type="predicted"/>
<evidence type="ECO:0000313" key="2">
    <source>
        <dbReference type="Proteomes" id="UP000007754"/>
    </source>
</evidence>
<dbReference type="InParanoid" id="A0A674GLX8"/>
<reference evidence="1" key="3">
    <citation type="submission" date="2025-09" db="UniProtKB">
        <authorList>
            <consortium name="Ensembl"/>
        </authorList>
    </citation>
    <scope>IDENTIFICATION</scope>
</reference>
<dbReference type="AlphaFoldDB" id="A0A674GLX8"/>
<evidence type="ECO:0000313" key="1">
    <source>
        <dbReference type="Ensembl" id="ENSTGUP00000023430.1"/>
    </source>
</evidence>
<organism evidence="1 2">
    <name type="scientific">Taeniopygia guttata</name>
    <name type="common">Zebra finch</name>
    <name type="synonym">Poephila guttata</name>
    <dbReference type="NCBI Taxonomy" id="59729"/>
    <lineage>
        <taxon>Eukaryota</taxon>
        <taxon>Metazoa</taxon>
        <taxon>Chordata</taxon>
        <taxon>Craniata</taxon>
        <taxon>Vertebrata</taxon>
        <taxon>Euteleostomi</taxon>
        <taxon>Archelosauria</taxon>
        <taxon>Archosauria</taxon>
        <taxon>Dinosauria</taxon>
        <taxon>Saurischia</taxon>
        <taxon>Theropoda</taxon>
        <taxon>Coelurosauria</taxon>
        <taxon>Aves</taxon>
        <taxon>Neognathae</taxon>
        <taxon>Neoaves</taxon>
        <taxon>Telluraves</taxon>
        <taxon>Australaves</taxon>
        <taxon>Passeriformes</taxon>
        <taxon>Passeroidea</taxon>
        <taxon>Estrildidae</taxon>
        <taxon>Estrildinae</taxon>
        <taxon>Taeniopygia</taxon>
    </lineage>
</organism>
<accession>A0A674GLX8</accession>